<evidence type="ECO:0000313" key="3">
    <source>
        <dbReference type="Proteomes" id="UP001141552"/>
    </source>
</evidence>
<feature type="signal peptide" evidence="1">
    <location>
        <begin position="1"/>
        <end position="27"/>
    </location>
</feature>
<reference evidence="2" key="1">
    <citation type="submission" date="2022-02" db="EMBL/GenBank/DDBJ databases">
        <authorList>
            <person name="Henning P.M."/>
            <person name="McCubbin A.G."/>
            <person name="Shore J.S."/>
        </authorList>
    </citation>
    <scope>NUCLEOTIDE SEQUENCE</scope>
    <source>
        <strain evidence="2">F60SS</strain>
        <tissue evidence="2">Leaves</tissue>
    </source>
</reference>
<evidence type="ECO:0000313" key="2">
    <source>
        <dbReference type="EMBL" id="KAJ4848819.1"/>
    </source>
</evidence>
<feature type="non-terminal residue" evidence="2">
    <location>
        <position position="1"/>
    </location>
</feature>
<protein>
    <submittedName>
        <fullName evidence="2">Uncharacterized protein</fullName>
    </submittedName>
</protein>
<gene>
    <name evidence="2" type="ORF">Tsubulata_017263</name>
</gene>
<dbReference type="AlphaFoldDB" id="A0A9Q0JP25"/>
<dbReference type="EMBL" id="JAKUCV010000791">
    <property type="protein sequence ID" value="KAJ4848819.1"/>
    <property type="molecule type" value="Genomic_DNA"/>
</dbReference>
<keyword evidence="3" id="KW-1185">Reference proteome</keyword>
<evidence type="ECO:0000256" key="1">
    <source>
        <dbReference type="SAM" id="SignalP"/>
    </source>
</evidence>
<dbReference type="Proteomes" id="UP001141552">
    <property type="component" value="Unassembled WGS sequence"/>
</dbReference>
<reference evidence="2" key="2">
    <citation type="journal article" date="2023" name="Plants (Basel)">
        <title>Annotation of the Turnera subulata (Passifloraceae) Draft Genome Reveals the S-Locus Evolved after the Divergence of Turneroideae from Passifloroideae in a Stepwise Manner.</title>
        <authorList>
            <person name="Henning P.M."/>
            <person name="Roalson E.H."/>
            <person name="Mir W."/>
            <person name="McCubbin A.G."/>
            <person name="Shore J.S."/>
        </authorList>
    </citation>
    <scope>NUCLEOTIDE SEQUENCE</scope>
    <source>
        <strain evidence="2">F60SS</strain>
    </source>
</reference>
<keyword evidence="1" id="KW-0732">Signal</keyword>
<proteinExistence type="predicted"/>
<feature type="chain" id="PRO_5040385706" evidence="1">
    <location>
        <begin position="28"/>
        <end position="118"/>
    </location>
</feature>
<accession>A0A9Q0JP25</accession>
<name>A0A9Q0JP25_9ROSI</name>
<sequence length="118" mass="12654">PHSSSPHFSLFSLLLSSSSSLFAPVSGEASTLSLLHSPTPSHRSLHFLSFFCFLPSSSIPSPSSSSYSSFPVAGGQARPSSTLCPPVPTSPSFFFQHPHRIHPSLLEIKNPQIQIVKP</sequence>
<comment type="caution">
    <text evidence="2">The sequence shown here is derived from an EMBL/GenBank/DDBJ whole genome shotgun (WGS) entry which is preliminary data.</text>
</comment>
<organism evidence="2 3">
    <name type="scientific">Turnera subulata</name>
    <dbReference type="NCBI Taxonomy" id="218843"/>
    <lineage>
        <taxon>Eukaryota</taxon>
        <taxon>Viridiplantae</taxon>
        <taxon>Streptophyta</taxon>
        <taxon>Embryophyta</taxon>
        <taxon>Tracheophyta</taxon>
        <taxon>Spermatophyta</taxon>
        <taxon>Magnoliopsida</taxon>
        <taxon>eudicotyledons</taxon>
        <taxon>Gunneridae</taxon>
        <taxon>Pentapetalae</taxon>
        <taxon>rosids</taxon>
        <taxon>fabids</taxon>
        <taxon>Malpighiales</taxon>
        <taxon>Passifloraceae</taxon>
        <taxon>Turnera</taxon>
    </lineage>
</organism>